<dbReference type="CDD" id="cd06260">
    <property type="entry name" value="DUF820-like"/>
    <property type="match status" value="1"/>
</dbReference>
<gene>
    <name evidence="2" type="ORF">EI684_18800</name>
</gene>
<dbReference type="InterPro" id="IPR008538">
    <property type="entry name" value="Uma2"/>
</dbReference>
<dbReference type="GO" id="GO:0004519">
    <property type="term" value="F:endonuclease activity"/>
    <property type="evidence" value="ECO:0007669"/>
    <property type="project" value="UniProtKB-KW"/>
</dbReference>
<dbReference type="Gene3D" id="3.90.1570.10">
    <property type="entry name" value="tt1808, chain A"/>
    <property type="match status" value="1"/>
</dbReference>
<proteinExistence type="predicted"/>
<evidence type="ECO:0000313" key="2">
    <source>
        <dbReference type="EMBL" id="RRR67524.1"/>
    </source>
</evidence>
<protein>
    <submittedName>
        <fullName evidence="2">Uma2 family endonuclease</fullName>
    </submittedName>
</protein>
<comment type="caution">
    <text evidence="2">The sequence shown here is derived from an EMBL/GenBank/DDBJ whole genome shotgun (WGS) entry which is preliminary data.</text>
</comment>
<evidence type="ECO:0000313" key="3">
    <source>
        <dbReference type="Proteomes" id="UP000280307"/>
    </source>
</evidence>
<dbReference type="InterPro" id="IPR012296">
    <property type="entry name" value="Nuclease_put_TT1808"/>
</dbReference>
<evidence type="ECO:0000259" key="1">
    <source>
        <dbReference type="Pfam" id="PF05685"/>
    </source>
</evidence>
<dbReference type="InterPro" id="IPR011335">
    <property type="entry name" value="Restrct_endonuc-II-like"/>
</dbReference>
<dbReference type="SUPFAM" id="SSF52980">
    <property type="entry name" value="Restriction endonuclease-like"/>
    <property type="match status" value="1"/>
</dbReference>
<dbReference type="PANTHER" id="PTHR34107:SF4">
    <property type="entry name" value="SLL1222 PROTEIN"/>
    <property type="match status" value="1"/>
</dbReference>
<dbReference type="Proteomes" id="UP000280307">
    <property type="component" value="Unassembled WGS sequence"/>
</dbReference>
<reference evidence="2 3" key="1">
    <citation type="submission" date="2018-12" db="EMBL/GenBank/DDBJ databases">
        <title>Genome Sequence of Candidatus Viridilinea halotolerans isolated from saline sulfide-rich spring.</title>
        <authorList>
            <person name="Grouzdev D.S."/>
            <person name="Burganskaya E.I."/>
            <person name="Krutkina M.S."/>
            <person name="Sukhacheva M.V."/>
            <person name="Gorlenko V.M."/>
        </authorList>
    </citation>
    <scope>NUCLEOTIDE SEQUENCE [LARGE SCALE GENOMIC DNA]</scope>
    <source>
        <strain evidence="2">Chok-6</strain>
    </source>
</reference>
<keyword evidence="2" id="KW-0378">Hydrolase</keyword>
<feature type="domain" description="Putative restriction endonuclease" evidence="1">
    <location>
        <begin position="18"/>
        <end position="188"/>
    </location>
</feature>
<sequence>MTTTPDLLMRSLDTTWDYERWEQLPDDDRRYEVIDGILYMTTAPSSFHQWIIRMLDRHIGTPAELRSELYVLTAPIGLLMPGCDPVQPDFLLVRRERAGILADRRVRGVPDLIAEVLSPNNAEQDTEIKRAAYARAGVPEYWIVRPATRDVLVCWQPDQALGTYTQERCYAAGEQLVAATFAGVAAPVDALFAGAPDTTL</sequence>
<keyword evidence="2" id="KW-0540">Nuclease</keyword>
<organism evidence="2 3">
    <name type="scientific">Candidatus Viridilinea halotolerans</name>
    <dbReference type="NCBI Taxonomy" id="2491704"/>
    <lineage>
        <taxon>Bacteria</taxon>
        <taxon>Bacillati</taxon>
        <taxon>Chloroflexota</taxon>
        <taxon>Chloroflexia</taxon>
        <taxon>Chloroflexales</taxon>
        <taxon>Chloroflexineae</taxon>
        <taxon>Oscillochloridaceae</taxon>
        <taxon>Candidatus Viridilinea</taxon>
    </lineage>
</organism>
<dbReference type="EMBL" id="RSAS01000780">
    <property type="protein sequence ID" value="RRR67524.1"/>
    <property type="molecule type" value="Genomic_DNA"/>
</dbReference>
<dbReference type="AlphaFoldDB" id="A0A426TT26"/>
<name>A0A426TT26_9CHLR</name>
<dbReference type="Pfam" id="PF05685">
    <property type="entry name" value="Uma2"/>
    <property type="match status" value="1"/>
</dbReference>
<dbReference type="PANTHER" id="PTHR34107">
    <property type="entry name" value="SLL0198 PROTEIN-RELATED"/>
    <property type="match status" value="1"/>
</dbReference>
<keyword evidence="2" id="KW-0255">Endonuclease</keyword>
<accession>A0A426TT26</accession>